<keyword evidence="2" id="KW-0732">Signal</keyword>
<accession>A0AAE5CCE5</accession>
<feature type="chain" id="PRO_5041971124" evidence="2">
    <location>
        <begin position="20"/>
        <end position="487"/>
    </location>
</feature>
<dbReference type="Proteomes" id="UP000702544">
    <property type="component" value="Unassembled WGS sequence"/>
</dbReference>
<dbReference type="CDD" id="cd16894">
    <property type="entry name" value="MltD-like"/>
    <property type="match status" value="1"/>
</dbReference>
<dbReference type="SUPFAM" id="SSF54106">
    <property type="entry name" value="LysM domain"/>
    <property type="match status" value="2"/>
</dbReference>
<feature type="signal peptide" evidence="2">
    <location>
        <begin position="1"/>
        <end position="19"/>
    </location>
</feature>
<evidence type="ECO:0000256" key="1">
    <source>
        <dbReference type="ARBA" id="ARBA00007734"/>
    </source>
</evidence>
<feature type="domain" description="LysM" evidence="3">
    <location>
        <begin position="439"/>
        <end position="482"/>
    </location>
</feature>
<reference evidence="4 5" key="1">
    <citation type="submission" date="2020-01" db="EMBL/GenBank/DDBJ databases">
        <title>Genomes assembled from Gulf of Kutch pelagic sediment metagenomes.</title>
        <authorList>
            <person name="Chandrashekar M."/>
            <person name="Mahajan M.S."/>
            <person name="Dave K.J."/>
            <person name="Vatsa P."/>
            <person name="Nathani N.M."/>
        </authorList>
    </citation>
    <scope>NUCLEOTIDE SEQUENCE [LARGE SCALE GENOMIC DNA]</scope>
    <source>
        <strain evidence="4">KS3-K002</strain>
    </source>
</reference>
<evidence type="ECO:0000259" key="3">
    <source>
        <dbReference type="PROSITE" id="PS51782"/>
    </source>
</evidence>
<comment type="caution">
    <text evidence="4">The sequence shown here is derived from an EMBL/GenBank/DDBJ whole genome shotgun (WGS) entry which is preliminary data.</text>
</comment>
<dbReference type="Pfam" id="PF01464">
    <property type="entry name" value="SLT"/>
    <property type="match status" value="1"/>
</dbReference>
<dbReference type="InterPro" id="IPR023346">
    <property type="entry name" value="Lysozyme-like_dom_sf"/>
</dbReference>
<dbReference type="EMBL" id="JAACAK010000083">
    <property type="protein sequence ID" value="NIR75555.1"/>
    <property type="molecule type" value="Genomic_DNA"/>
</dbReference>
<evidence type="ECO:0000256" key="2">
    <source>
        <dbReference type="SAM" id="SignalP"/>
    </source>
</evidence>
<dbReference type="InterPro" id="IPR036779">
    <property type="entry name" value="LysM_dom_sf"/>
</dbReference>
<dbReference type="PANTHER" id="PTHR33734:SF22">
    <property type="entry name" value="MEMBRANE-BOUND LYTIC MUREIN TRANSGLYCOSYLASE D"/>
    <property type="match status" value="1"/>
</dbReference>
<dbReference type="GO" id="GO:0000270">
    <property type="term" value="P:peptidoglycan metabolic process"/>
    <property type="evidence" value="ECO:0007669"/>
    <property type="project" value="InterPro"/>
</dbReference>
<protein>
    <submittedName>
        <fullName evidence="4">LysM peptidoglycan-binding domain-containing protein</fullName>
    </submittedName>
</protein>
<dbReference type="PANTHER" id="PTHR33734">
    <property type="entry name" value="LYSM DOMAIN-CONTAINING GPI-ANCHORED PROTEIN 2"/>
    <property type="match status" value="1"/>
</dbReference>
<dbReference type="Pfam" id="PF01476">
    <property type="entry name" value="LysM"/>
    <property type="match status" value="2"/>
</dbReference>
<sequence>MRRSVWPFAGFTIALTLSAACSKAAREMEPEPAASEAELGEEVNFEGFPDSLGLLINEVEQEAVGAEAGEVEAEVREMFDASGAELEELPRAETPSWDIPITINDAVERWLEFFQTDGRENFTIYLQRAGRYEPMMRAMFRDAGLPEDLVYMSLIESGFSPRAYSRARAVGLWQFISSTGRLYGLRVSYWVDERRDPILATRAAVAHLRDLYEEFGSWYLAAAAYNGGVNRVRRSIRRSGSDDFWMLSQRRYLRRETRNYVPKLIAAALIAKQPDHYGFLDIERHPPLAYELVRVPGATSIDVIAKAAGVSVEEIRELNPQLLRGVTPPGGSYDVRVPPGSGHRFALAYASVPPGERVTWVVHVVRSGNTLGQLARDYRVSVSAIRAANGNVNPRRLRIGQRLVIPRAGRIPTYTRTAPRTRRSAPARVEPQAGSGPYITYTVQGGDSLWAIAKRYEVTPRDLMRWNGLTSSRIYPGDQVRIYVGSE</sequence>
<dbReference type="InterPro" id="IPR000189">
    <property type="entry name" value="Transglyc_AS"/>
</dbReference>
<evidence type="ECO:0000313" key="5">
    <source>
        <dbReference type="Proteomes" id="UP000702544"/>
    </source>
</evidence>
<gene>
    <name evidence="4" type="ORF">GWO12_10680</name>
</gene>
<dbReference type="SMART" id="SM00257">
    <property type="entry name" value="LysM"/>
    <property type="match status" value="2"/>
</dbReference>
<dbReference type="CDD" id="cd00118">
    <property type="entry name" value="LysM"/>
    <property type="match status" value="3"/>
</dbReference>
<dbReference type="GO" id="GO:0016020">
    <property type="term" value="C:membrane"/>
    <property type="evidence" value="ECO:0007669"/>
    <property type="project" value="InterPro"/>
</dbReference>
<dbReference type="Gene3D" id="1.10.530.10">
    <property type="match status" value="1"/>
</dbReference>
<dbReference type="InterPro" id="IPR008258">
    <property type="entry name" value="Transglycosylase_SLT_dom_1"/>
</dbReference>
<dbReference type="AlphaFoldDB" id="A0AAE5CCE5"/>
<comment type="similarity">
    <text evidence="1">Belongs to the transglycosylase Slt family.</text>
</comment>
<dbReference type="GO" id="GO:0008932">
    <property type="term" value="F:lytic endotransglycosylase activity"/>
    <property type="evidence" value="ECO:0007669"/>
    <property type="project" value="TreeGrafter"/>
</dbReference>
<dbReference type="PROSITE" id="PS00922">
    <property type="entry name" value="TRANSGLYCOSYLASE"/>
    <property type="match status" value="1"/>
</dbReference>
<organism evidence="4 5">
    <name type="scientific">Candidatus Kutchimonas denitrificans</name>
    <dbReference type="NCBI Taxonomy" id="3056748"/>
    <lineage>
        <taxon>Bacteria</taxon>
        <taxon>Pseudomonadati</taxon>
        <taxon>Gemmatimonadota</taxon>
        <taxon>Gemmatimonadia</taxon>
        <taxon>Candidatus Palauibacterales</taxon>
        <taxon>Candidatus Palauibacteraceae</taxon>
        <taxon>Candidatus Kutchimonas</taxon>
    </lineage>
</organism>
<evidence type="ECO:0000313" key="4">
    <source>
        <dbReference type="EMBL" id="NIR75555.1"/>
    </source>
</evidence>
<dbReference type="Gene3D" id="3.10.350.10">
    <property type="entry name" value="LysM domain"/>
    <property type="match status" value="2"/>
</dbReference>
<dbReference type="SUPFAM" id="SSF53955">
    <property type="entry name" value="Lysozyme-like"/>
    <property type="match status" value="1"/>
</dbReference>
<feature type="domain" description="LysM" evidence="3">
    <location>
        <begin position="361"/>
        <end position="405"/>
    </location>
</feature>
<dbReference type="PROSITE" id="PS51782">
    <property type="entry name" value="LYSM"/>
    <property type="match status" value="2"/>
</dbReference>
<proteinExistence type="inferred from homology"/>
<dbReference type="InterPro" id="IPR018392">
    <property type="entry name" value="LysM"/>
</dbReference>
<dbReference type="PROSITE" id="PS51257">
    <property type="entry name" value="PROKAR_LIPOPROTEIN"/>
    <property type="match status" value="1"/>
</dbReference>
<name>A0AAE5CCE5_9BACT</name>